<comment type="caution">
    <text evidence="1">The sequence shown here is derived from an EMBL/GenBank/DDBJ whole genome shotgun (WGS) entry which is preliminary data.</text>
</comment>
<accession>A0ABU2ZJW5</accession>
<reference evidence="1 2" key="1">
    <citation type="submission" date="2023-09" db="EMBL/GenBank/DDBJ databases">
        <authorList>
            <person name="Rey-Velasco X."/>
        </authorList>
    </citation>
    <scope>NUCLEOTIDE SEQUENCE [LARGE SCALE GENOMIC DNA]</scope>
    <source>
        <strain evidence="1 2">F390</strain>
    </source>
</reference>
<protein>
    <submittedName>
        <fullName evidence="1">Uncharacterized protein</fullName>
    </submittedName>
</protein>
<dbReference type="Proteomes" id="UP001259803">
    <property type="component" value="Unassembled WGS sequence"/>
</dbReference>
<evidence type="ECO:0000313" key="2">
    <source>
        <dbReference type="Proteomes" id="UP001259803"/>
    </source>
</evidence>
<keyword evidence="2" id="KW-1185">Reference proteome</keyword>
<organism evidence="1 2">
    <name type="scientific">Croceicoccus esteveae</name>
    <dbReference type="NCBI Taxonomy" id="3075597"/>
    <lineage>
        <taxon>Bacteria</taxon>
        <taxon>Pseudomonadati</taxon>
        <taxon>Pseudomonadota</taxon>
        <taxon>Alphaproteobacteria</taxon>
        <taxon>Sphingomonadales</taxon>
        <taxon>Erythrobacteraceae</taxon>
        <taxon>Croceicoccus</taxon>
    </lineage>
</organism>
<proteinExistence type="predicted"/>
<dbReference type="EMBL" id="JAVRHS010000012">
    <property type="protein sequence ID" value="MDT0576897.1"/>
    <property type="molecule type" value="Genomic_DNA"/>
</dbReference>
<name>A0ABU2ZJW5_9SPHN</name>
<gene>
    <name evidence="1" type="ORF">RM533_12020</name>
</gene>
<sequence>MDISGKTLGIIIPPASYARDENCWHPGLVECGRDHFKSDGPVIALKVDLSGWRMTPPSHAPFFGKQGAVAALAVFVEDLEEQRSGCRLRFPVSCVMQGLRVNS</sequence>
<dbReference type="RefSeq" id="WP_311341470.1">
    <property type="nucleotide sequence ID" value="NZ_JAVRHS010000012.1"/>
</dbReference>
<evidence type="ECO:0000313" key="1">
    <source>
        <dbReference type="EMBL" id="MDT0576897.1"/>
    </source>
</evidence>